<gene>
    <name evidence="2" type="ORF">TIFTF001_039016</name>
</gene>
<evidence type="ECO:0000256" key="1">
    <source>
        <dbReference type="SAM" id="MobiDB-lite"/>
    </source>
</evidence>
<comment type="caution">
    <text evidence="2">The sequence shown here is derived from an EMBL/GenBank/DDBJ whole genome shotgun (WGS) entry which is preliminary data.</text>
</comment>
<reference evidence="2" key="1">
    <citation type="submission" date="2023-07" db="EMBL/GenBank/DDBJ databases">
        <title>draft genome sequence of fig (Ficus carica).</title>
        <authorList>
            <person name="Takahashi T."/>
            <person name="Nishimura K."/>
        </authorList>
    </citation>
    <scope>NUCLEOTIDE SEQUENCE</scope>
</reference>
<dbReference type="EMBL" id="BTGU01000987">
    <property type="protein sequence ID" value="GMN69971.1"/>
    <property type="molecule type" value="Genomic_DNA"/>
</dbReference>
<organism evidence="2 3">
    <name type="scientific">Ficus carica</name>
    <name type="common">Common fig</name>
    <dbReference type="NCBI Taxonomy" id="3494"/>
    <lineage>
        <taxon>Eukaryota</taxon>
        <taxon>Viridiplantae</taxon>
        <taxon>Streptophyta</taxon>
        <taxon>Embryophyta</taxon>
        <taxon>Tracheophyta</taxon>
        <taxon>Spermatophyta</taxon>
        <taxon>Magnoliopsida</taxon>
        <taxon>eudicotyledons</taxon>
        <taxon>Gunneridae</taxon>
        <taxon>Pentapetalae</taxon>
        <taxon>rosids</taxon>
        <taxon>fabids</taxon>
        <taxon>Rosales</taxon>
        <taxon>Moraceae</taxon>
        <taxon>Ficeae</taxon>
        <taxon>Ficus</taxon>
    </lineage>
</organism>
<protein>
    <submittedName>
        <fullName evidence="2">Uncharacterized protein</fullName>
    </submittedName>
</protein>
<accession>A0AA88E8S0</accession>
<keyword evidence="3" id="KW-1185">Reference proteome</keyword>
<name>A0AA88E8S0_FICCA</name>
<evidence type="ECO:0000313" key="3">
    <source>
        <dbReference type="Proteomes" id="UP001187192"/>
    </source>
</evidence>
<proteinExistence type="predicted"/>
<sequence>MLWMPARGLGSPPNLTAPRTTHAALRPGSRRRWPPRSSVVGRAYVRLCRFYPPPLVAASRLPDPPPSPMSTKSRVRISVSAILSSRTSRTAL</sequence>
<dbReference type="AlphaFoldDB" id="A0AA88E8S0"/>
<evidence type="ECO:0000313" key="2">
    <source>
        <dbReference type="EMBL" id="GMN69971.1"/>
    </source>
</evidence>
<feature type="region of interest" description="Disordered" evidence="1">
    <location>
        <begin position="1"/>
        <end position="33"/>
    </location>
</feature>
<dbReference type="Proteomes" id="UP001187192">
    <property type="component" value="Unassembled WGS sequence"/>
</dbReference>